<dbReference type="Pfam" id="PF07813">
    <property type="entry name" value="LTXXQ"/>
    <property type="match status" value="1"/>
</dbReference>
<comment type="caution">
    <text evidence="3">The sequence shown here is derived from an EMBL/GenBank/DDBJ whole genome shotgun (WGS) entry which is preliminary data.</text>
</comment>
<feature type="region of interest" description="Disordered" evidence="1">
    <location>
        <begin position="157"/>
        <end position="188"/>
    </location>
</feature>
<name>A0ABT8RXJ0_9BURK</name>
<evidence type="ECO:0000256" key="1">
    <source>
        <dbReference type="SAM" id="MobiDB-lite"/>
    </source>
</evidence>
<dbReference type="Proteomes" id="UP001169027">
    <property type="component" value="Unassembled WGS sequence"/>
</dbReference>
<organism evidence="3 4">
    <name type="scientific">Variovorax ginsengisoli</name>
    <dbReference type="NCBI Taxonomy" id="363844"/>
    <lineage>
        <taxon>Bacteria</taxon>
        <taxon>Pseudomonadati</taxon>
        <taxon>Pseudomonadota</taxon>
        <taxon>Betaproteobacteria</taxon>
        <taxon>Burkholderiales</taxon>
        <taxon>Comamonadaceae</taxon>
        <taxon>Variovorax</taxon>
    </lineage>
</organism>
<feature type="region of interest" description="Disordered" evidence="1">
    <location>
        <begin position="86"/>
        <end position="120"/>
    </location>
</feature>
<sequence length="188" mass="20197">MIPSRKSLLWAGLLASATFASSGAFAQAPLTAPPPPAATAQPGAQAPAKPQRHEADRAERFERMQAHRAQQLAALKEKLKLTPAQESAWNSFNAAQQPPARPAGQPGADRAEFAKLTTPQRLDRMQARQAERSAMFAKRADATRSFYAALSPEQQKTFDAESMQRFGHRGAGGPGGHHHHPAPPPAKS</sequence>
<protein>
    <submittedName>
        <fullName evidence="3">Spy/CpxP family protein refolding chaperone</fullName>
    </submittedName>
</protein>
<dbReference type="RefSeq" id="WP_301804078.1">
    <property type="nucleotide sequence ID" value="NZ_JAUJZH010000002.1"/>
</dbReference>
<feature type="signal peptide" evidence="2">
    <location>
        <begin position="1"/>
        <end position="26"/>
    </location>
</feature>
<evidence type="ECO:0000256" key="2">
    <source>
        <dbReference type="SAM" id="SignalP"/>
    </source>
</evidence>
<evidence type="ECO:0000313" key="4">
    <source>
        <dbReference type="Proteomes" id="UP001169027"/>
    </source>
</evidence>
<feature type="chain" id="PRO_5046194540" evidence="2">
    <location>
        <begin position="27"/>
        <end position="188"/>
    </location>
</feature>
<keyword evidence="2" id="KW-0732">Signal</keyword>
<dbReference type="InterPro" id="IPR012899">
    <property type="entry name" value="LTXXQ"/>
</dbReference>
<feature type="compositionally biased region" description="Low complexity" evidence="1">
    <location>
        <begin position="94"/>
        <end position="108"/>
    </location>
</feature>
<evidence type="ECO:0000313" key="3">
    <source>
        <dbReference type="EMBL" id="MDO1531385.1"/>
    </source>
</evidence>
<proteinExistence type="predicted"/>
<gene>
    <name evidence="3" type="ORF">Q2T77_03710</name>
</gene>
<keyword evidence="4" id="KW-1185">Reference proteome</keyword>
<dbReference type="EMBL" id="JAUKVY010000002">
    <property type="protein sequence ID" value="MDO1531385.1"/>
    <property type="molecule type" value="Genomic_DNA"/>
</dbReference>
<feature type="region of interest" description="Disordered" evidence="1">
    <location>
        <begin position="26"/>
        <end position="65"/>
    </location>
</feature>
<reference evidence="3" key="1">
    <citation type="submission" date="2023-06" db="EMBL/GenBank/DDBJ databases">
        <authorList>
            <person name="Jiang Y."/>
            <person name="Liu Q."/>
        </authorList>
    </citation>
    <scope>NUCLEOTIDE SEQUENCE</scope>
    <source>
        <strain evidence="3">CGMCC 1.12090</strain>
    </source>
</reference>
<feature type="compositionally biased region" description="Low complexity" evidence="1">
    <location>
        <begin position="38"/>
        <end position="49"/>
    </location>
</feature>
<feature type="compositionally biased region" description="Basic and acidic residues" evidence="1">
    <location>
        <begin position="51"/>
        <end position="65"/>
    </location>
</feature>
<dbReference type="Gene3D" id="1.20.120.1490">
    <property type="match status" value="1"/>
</dbReference>
<accession>A0ABT8RXJ0</accession>